<evidence type="ECO:0000259" key="3">
    <source>
        <dbReference type="PROSITE" id="PS50110"/>
    </source>
</evidence>
<reference evidence="4 5" key="1">
    <citation type="submission" date="2018-08" db="EMBL/GenBank/DDBJ databases">
        <title>Mucilaginibacter terrae sp. nov., isolated from manganese diggings.</title>
        <authorList>
            <person name="Huang Y."/>
            <person name="Zhou Z."/>
        </authorList>
    </citation>
    <scope>NUCLEOTIDE SEQUENCE [LARGE SCALE GENOMIC DNA]</scope>
    <source>
        <strain evidence="4 5">ZH6</strain>
    </source>
</reference>
<dbReference type="InterPro" id="IPR050595">
    <property type="entry name" value="Bact_response_regulator"/>
</dbReference>
<evidence type="ECO:0000313" key="4">
    <source>
        <dbReference type="EMBL" id="RFZ82729.1"/>
    </source>
</evidence>
<dbReference type="EMBL" id="QWDE01000002">
    <property type="protein sequence ID" value="RFZ82729.1"/>
    <property type="molecule type" value="Genomic_DNA"/>
</dbReference>
<dbReference type="OrthoDB" id="677887at2"/>
<dbReference type="SUPFAM" id="SSF52172">
    <property type="entry name" value="CheY-like"/>
    <property type="match status" value="1"/>
</dbReference>
<comment type="caution">
    <text evidence="4">The sequence shown here is derived from an EMBL/GenBank/DDBJ whole genome shotgun (WGS) entry which is preliminary data.</text>
</comment>
<dbReference type="PANTHER" id="PTHR44591">
    <property type="entry name" value="STRESS RESPONSE REGULATOR PROTEIN 1"/>
    <property type="match status" value="1"/>
</dbReference>
<keyword evidence="1 2" id="KW-0597">Phosphoprotein</keyword>
<dbReference type="AlphaFoldDB" id="A0A3E2NP01"/>
<evidence type="ECO:0000256" key="1">
    <source>
        <dbReference type="ARBA" id="ARBA00022553"/>
    </source>
</evidence>
<dbReference type="PROSITE" id="PS50110">
    <property type="entry name" value="RESPONSE_REGULATORY"/>
    <property type="match status" value="1"/>
</dbReference>
<dbReference type="InterPro" id="IPR011006">
    <property type="entry name" value="CheY-like_superfamily"/>
</dbReference>
<dbReference type="InterPro" id="IPR001789">
    <property type="entry name" value="Sig_transdc_resp-reg_receiver"/>
</dbReference>
<gene>
    <name evidence="4" type="ORF">DYU05_11175</name>
</gene>
<dbReference type="RefSeq" id="WP_117383132.1">
    <property type="nucleotide sequence ID" value="NZ_QWDE01000002.1"/>
</dbReference>
<accession>A0A3E2NP01</accession>
<organism evidence="4 5">
    <name type="scientific">Mucilaginibacter terrenus</name>
    <dbReference type="NCBI Taxonomy" id="2482727"/>
    <lineage>
        <taxon>Bacteria</taxon>
        <taxon>Pseudomonadati</taxon>
        <taxon>Bacteroidota</taxon>
        <taxon>Sphingobacteriia</taxon>
        <taxon>Sphingobacteriales</taxon>
        <taxon>Sphingobacteriaceae</taxon>
        <taxon>Mucilaginibacter</taxon>
    </lineage>
</organism>
<dbReference type="GO" id="GO:0000160">
    <property type="term" value="P:phosphorelay signal transduction system"/>
    <property type="evidence" value="ECO:0007669"/>
    <property type="project" value="InterPro"/>
</dbReference>
<keyword evidence="5" id="KW-1185">Reference proteome</keyword>
<name>A0A3E2NP01_9SPHI</name>
<dbReference type="SMART" id="SM00448">
    <property type="entry name" value="REC"/>
    <property type="match status" value="1"/>
</dbReference>
<proteinExistence type="predicted"/>
<dbReference type="PANTHER" id="PTHR44591:SF3">
    <property type="entry name" value="RESPONSE REGULATORY DOMAIN-CONTAINING PROTEIN"/>
    <property type="match status" value="1"/>
</dbReference>
<evidence type="ECO:0000313" key="5">
    <source>
        <dbReference type="Proteomes" id="UP000260823"/>
    </source>
</evidence>
<feature type="modified residue" description="4-aspartylphosphate" evidence="2">
    <location>
        <position position="53"/>
    </location>
</feature>
<dbReference type="Pfam" id="PF00072">
    <property type="entry name" value="Response_reg"/>
    <property type="match status" value="1"/>
</dbReference>
<dbReference type="Proteomes" id="UP000260823">
    <property type="component" value="Unassembled WGS sequence"/>
</dbReference>
<dbReference type="Gene3D" id="3.40.50.2300">
    <property type="match status" value="1"/>
</dbReference>
<evidence type="ECO:0000256" key="2">
    <source>
        <dbReference type="PROSITE-ProRule" id="PRU00169"/>
    </source>
</evidence>
<sequence>MNKKILIVDDNELIVELMSYILSNNGYEVSSLTSGESVVAEIRDTSPDLVIMDVMLPGIDGRDICRMIKRNQSTKDLRVIICSGNDDIADALKQEGAPDDVLPKPFDLSVLLHKVEHQLAA</sequence>
<protein>
    <submittedName>
        <fullName evidence="4">Response regulator</fullName>
    </submittedName>
</protein>
<feature type="domain" description="Response regulatory" evidence="3">
    <location>
        <begin position="4"/>
        <end position="119"/>
    </location>
</feature>